<dbReference type="EMBL" id="LN483124">
    <property type="protein sequence ID" value="CED82353.1"/>
    <property type="molecule type" value="Genomic_DNA"/>
</dbReference>
<evidence type="ECO:0000256" key="4">
    <source>
        <dbReference type="ARBA" id="ARBA00022701"/>
    </source>
</evidence>
<evidence type="ECO:0000256" key="2">
    <source>
        <dbReference type="ARBA" id="ARBA00007429"/>
    </source>
</evidence>
<accession>A0A0F7SQN0</accession>
<feature type="compositionally biased region" description="Polar residues" evidence="8">
    <location>
        <begin position="227"/>
        <end position="245"/>
    </location>
</feature>
<feature type="compositionally biased region" description="Polar residues" evidence="8">
    <location>
        <begin position="609"/>
        <end position="621"/>
    </location>
</feature>
<feature type="compositionally biased region" description="Polar residues" evidence="8">
    <location>
        <begin position="272"/>
        <end position="296"/>
    </location>
</feature>
<feature type="compositionally biased region" description="Polar residues" evidence="8">
    <location>
        <begin position="330"/>
        <end position="369"/>
    </location>
</feature>
<keyword evidence="3" id="KW-0963">Cytoplasm</keyword>
<evidence type="ECO:0000256" key="5">
    <source>
        <dbReference type="ARBA" id="ARBA00023054"/>
    </source>
</evidence>
<feature type="region of interest" description="Disordered" evidence="8">
    <location>
        <begin position="1"/>
        <end position="32"/>
    </location>
</feature>
<evidence type="ECO:0000313" key="10">
    <source>
        <dbReference type="EMBL" id="CED82353.1"/>
    </source>
</evidence>
<comment type="subcellular location">
    <subcellularLocation>
        <location evidence="1">Cytoplasm</location>
        <location evidence="1">Cytoskeleton</location>
    </subcellularLocation>
</comment>
<feature type="coiled-coil region" evidence="7">
    <location>
        <begin position="52"/>
        <end position="209"/>
    </location>
</feature>
<dbReference type="GO" id="GO:0008017">
    <property type="term" value="F:microtubule binding"/>
    <property type="evidence" value="ECO:0007669"/>
    <property type="project" value="InterPro"/>
</dbReference>
<proteinExistence type="inferred from homology"/>
<evidence type="ECO:0000256" key="6">
    <source>
        <dbReference type="ARBA" id="ARBA00023212"/>
    </source>
</evidence>
<evidence type="ECO:0000256" key="3">
    <source>
        <dbReference type="ARBA" id="ARBA00022490"/>
    </source>
</evidence>
<feature type="compositionally biased region" description="Acidic residues" evidence="8">
    <location>
        <begin position="20"/>
        <end position="32"/>
    </location>
</feature>
<sequence>MVAPFDLSGSDKTTVSSYSDTEDNDREVEDFSSAEVEAAHFRSRYLEIYRTLQDTKAELDEFQTSSKELEEELERELAATEAAQEDLKNRITRLEAEKEEWKAKHLSTQKAHNLALGSLQRELDAIKAERDRYKVSLRDLEMGVDDLERNERMVSSSLQDMESRYNRAIEEKTLLEQELIDKQELEEETQRLKDEMRDLLSELSVLKQQQQCTKAPSLPPASPTLSEETSVGSRPTSLVRKSSQELSMADLMMSPPSSSSASTSFLEPVLASPSSPSLRATRTSSGLPKSHTSPSISHIVRSPSRLPIPGSSPNRSSRSGITSSTTSRNLSLGSTITSRTVVSSPLNSTLKPVGSNQTTTQPAIVSNRPTKVDSKSRGVRMVSDLGERVRTLQSRIQTHNLPRMRKVTPGNVSSRANPGNPLSPSSRRQGSIPPLPTLPTSPPINSLPSSAHPRMKALADRSAPPRLGNGQYSTPGTPGSGDWVLVSENEESPTALKLGARAPSVSRPSARSSARPVSRQALPSSPLRAGSSLAFPPSSPLSSTSSPPALSAAATRMNRLSMSSQLGHRPASRLSTLAPAGISVRATTPTPSTLVEPSDSEPNRPHSRGPSSGSDMESQTGRGLPPRLSESNSSTTSLNDLADEPDQPYPFSTLNTQPQPRPHSRTQSHSNSISHSRSRSRSTSASTSTSSRPTISHPRPIQPAGSTNPTEQTVSQPQSKIPPRSFHSRGDGILKRSTGRTSLIERSPTTFNLPRSSPPSSPPASSGLRPQAQGQGHISRLRQPRTSFGPSSSTTTTTLTTIGASGTAGRSRPNSISALPKTNLPPVPAIPSYMTASLTPGPKVGHGVRGRRSVGSVSMSVPGSGRVMSPVGGVGTGAFAGETVVGSRSDVRPKSALAGRIRSLTGGGT</sequence>
<evidence type="ECO:0000256" key="1">
    <source>
        <dbReference type="ARBA" id="ARBA00004245"/>
    </source>
</evidence>
<comment type="similarity">
    <text evidence="2">Belongs to the nudE family.</text>
</comment>
<dbReference type="GO" id="GO:0007020">
    <property type="term" value="P:microtubule nucleation"/>
    <property type="evidence" value="ECO:0007669"/>
    <property type="project" value="TreeGrafter"/>
</dbReference>
<dbReference type="GO" id="GO:0005874">
    <property type="term" value="C:microtubule"/>
    <property type="evidence" value="ECO:0007669"/>
    <property type="project" value="UniProtKB-KW"/>
</dbReference>
<dbReference type="InterPro" id="IPR033494">
    <property type="entry name" value="NUDE"/>
</dbReference>
<evidence type="ECO:0000259" key="9">
    <source>
        <dbReference type="Pfam" id="PF04880"/>
    </source>
</evidence>
<dbReference type="AlphaFoldDB" id="A0A0F7SQN0"/>
<feature type="compositionally biased region" description="Polar residues" evidence="8">
    <location>
        <begin position="10"/>
        <end position="19"/>
    </location>
</feature>
<keyword evidence="5 7" id="KW-0175">Coiled coil</keyword>
<feature type="compositionally biased region" description="Low complexity" evidence="8">
    <location>
        <begin position="531"/>
        <end position="554"/>
    </location>
</feature>
<keyword evidence="4" id="KW-0493">Microtubule</keyword>
<feature type="compositionally biased region" description="Low complexity" evidence="8">
    <location>
        <begin position="500"/>
        <end position="519"/>
    </location>
</feature>
<keyword evidence="6" id="KW-0206">Cytoskeleton</keyword>
<dbReference type="Pfam" id="PF04880">
    <property type="entry name" value="NUDE_C"/>
    <property type="match status" value="1"/>
</dbReference>
<feature type="region of interest" description="Disordered" evidence="8">
    <location>
        <begin position="393"/>
        <end position="825"/>
    </location>
</feature>
<organism evidence="10">
    <name type="scientific">Phaffia rhodozyma</name>
    <name type="common">Yeast</name>
    <name type="synonym">Xanthophyllomyces dendrorhous</name>
    <dbReference type="NCBI Taxonomy" id="264483"/>
    <lineage>
        <taxon>Eukaryota</taxon>
        <taxon>Fungi</taxon>
        <taxon>Dikarya</taxon>
        <taxon>Basidiomycota</taxon>
        <taxon>Agaricomycotina</taxon>
        <taxon>Tremellomycetes</taxon>
        <taxon>Cystofilobasidiales</taxon>
        <taxon>Mrakiaceae</taxon>
        <taxon>Phaffia</taxon>
    </lineage>
</organism>
<feature type="domain" description="NUDE" evidence="9">
    <location>
        <begin position="157"/>
        <end position="295"/>
    </location>
</feature>
<name>A0A0F7SQN0_PHARH</name>
<dbReference type="GO" id="GO:0005871">
    <property type="term" value="C:kinesin complex"/>
    <property type="evidence" value="ECO:0007669"/>
    <property type="project" value="TreeGrafter"/>
</dbReference>
<dbReference type="GO" id="GO:0051642">
    <property type="term" value="P:centrosome localization"/>
    <property type="evidence" value="ECO:0007669"/>
    <property type="project" value="TreeGrafter"/>
</dbReference>
<feature type="region of interest" description="Disordered" evidence="8">
    <location>
        <begin position="885"/>
        <end position="909"/>
    </location>
</feature>
<reference evidence="10" key="1">
    <citation type="submission" date="2014-08" db="EMBL/GenBank/DDBJ databases">
        <authorList>
            <person name="Sharma Rahul"/>
            <person name="Thines Marco"/>
        </authorList>
    </citation>
    <scope>NUCLEOTIDE SEQUENCE</scope>
</reference>
<feature type="compositionally biased region" description="Pro residues" evidence="8">
    <location>
        <begin position="433"/>
        <end position="442"/>
    </location>
</feature>
<feature type="region of interest" description="Disordered" evidence="8">
    <location>
        <begin position="210"/>
        <end position="378"/>
    </location>
</feature>
<feature type="compositionally biased region" description="Low complexity" evidence="8">
    <location>
        <begin position="246"/>
        <end position="264"/>
    </location>
</feature>
<feature type="compositionally biased region" description="Polar residues" evidence="8">
    <location>
        <begin position="410"/>
        <end position="429"/>
    </location>
</feature>
<feature type="region of interest" description="Disordered" evidence="8">
    <location>
        <begin position="841"/>
        <end position="861"/>
    </location>
</feature>
<feature type="compositionally biased region" description="Low complexity" evidence="8">
    <location>
        <begin position="307"/>
        <end position="329"/>
    </location>
</feature>
<protein>
    <submittedName>
        <fullName evidence="10">LIS1-interacting protein NUDE</fullName>
    </submittedName>
</protein>
<dbReference type="GO" id="GO:0007059">
    <property type="term" value="P:chromosome segregation"/>
    <property type="evidence" value="ECO:0007669"/>
    <property type="project" value="TreeGrafter"/>
</dbReference>
<evidence type="ECO:0000256" key="7">
    <source>
        <dbReference type="SAM" id="Coils"/>
    </source>
</evidence>
<dbReference type="GO" id="GO:0000132">
    <property type="term" value="P:establishment of mitotic spindle orientation"/>
    <property type="evidence" value="ECO:0007669"/>
    <property type="project" value="TreeGrafter"/>
</dbReference>
<dbReference type="PANTHER" id="PTHR10921:SF1">
    <property type="entry name" value="NUCLEAR DISTRIBUTION PROTEIN NUDE HOMOLOG"/>
    <property type="match status" value="1"/>
</dbReference>
<feature type="compositionally biased region" description="Low complexity" evidence="8">
    <location>
        <begin position="628"/>
        <end position="639"/>
    </location>
</feature>
<dbReference type="GO" id="GO:0047496">
    <property type="term" value="P:vesicle transport along microtubule"/>
    <property type="evidence" value="ECO:0007669"/>
    <property type="project" value="TreeGrafter"/>
</dbReference>
<dbReference type="Gene3D" id="6.10.250.1080">
    <property type="match status" value="1"/>
</dbReference>
<dbReference type="InterPro" id="IPR006964">
    <property type="entry name" value="NUDE_dom"/>
</dbReference>
<feature type="compositionally biased region" description="Polar residues" evidence="8">
    <location>
        <begin position="704"/>
        <end position="719"/>
    </location>
</feature>
<feature type="compositionally biased region" description="Polar residues" evidence="8">
    <location>
        <begin position="585"/>
        <end position="595"/>
    </location>
</feature>
<dbReference type="PANTHER" id="PTHR10921">
    <property type="entry name" value="NUCLEAR DISTRIBUTION PROTEIN NUDE HOMOLOG 1"/>
    <property type="match status" value="1"/>
</dbReference>
<evidence type="ECO:0000256" key="8">
    <source>
        <dbReference type="SAM" id="MobiDB-lite"/>
    </source>
</evidence>
<feature type="compositionally biased region" description="Low complexity" evidence="8">
    <location>
        <begin position="665"/>
        <end position="699"/>
    </location>
</feature>
<feature type="compositionally biased region" description="Low complexity" evidence="8">
    <location>
        <begin position="786"/>
        <end position="809"/>
    </location>
</feature>
<dbReference type="GO" id="GO:0000776">
    <property type="term" value="C:kinetochore"/>
    <property type="evidence" value="ECO:0007669"/>
    <property type="project" value="TreeGrafter"/>
</dbReference>